<proteinExistence type="predicted"/>
<accession>A0ACB9SW63</accession>
<comment type="caution">
    <text evidence="1">The sequence shown here is derived from an EMBL/GenBank/DDBJ whole genome shotgun (WGS) entry which is preliminary data.</text>
</comment>
<reference evidence="1" key="1">
    <citation type="submission" date="2022-04" db="EMBL/GenBank/DDBJ databases">
        <title>Chromosome-scale genome assembly of Holotrichia oblita Faldermann.</title>
        <authorList>
            <person name="Rongchong L."/>
        </authorList>
    </citation>
    <scope>NUCLEOTIDE SEQUENCE</scope>
    <source>
        <strain evidence="1">81SQS9</strain>
    </source>
</reference>
<organism evidence="1 2">
    <name type="scientific">Holotrichia oblita</name>
    <name type="common">Chafer beetle</name>
    <dbReference type="NCBI Taxonomy" id="644536"/>
    <lineage>
        <taxon>Eukaryota</taxon>
        <taxon>Metazoa</taxon>
        <taxon>Ecdysozoa</taxon>
        <taxon>Arthropoda</taxon>
        <taxon>Hexapoda</taxon>
        <taxon>Insecta</taxon>
        <taxon>Pterygota</taxon>
        <taxon>Neoptera</taxon>
        <taxon>Endopterygota</taxon>
        <taxon>Coleoptera</taxon>
        <taxon>Polyphaga</taxon>
        <taxon>Scarabaeiformia</taxon>
        <taxon>Scarabaeidae</taxon>
        <taxon>Melolonthinae</taxon>
        <taxon>Holotrichia</taxon>
    </lineage>
</organism>
<evidence type="ECO:0000313" key="2">
    <source>
        <dbReference type="Proteomes" id="UP001056778"/>
    </source>
</evidence>
<dbReference type="Proteomes" id="UP001056778">
    <property type="component" value="Chromosome 7"/>
</dbReference>
<sequence length="141" mass="16049">MIILFLLQHFDCRNHIRVIQSIGDGDRLYICGTNAHNPKDWVVHANLTHLSRNTFVPGIGLGIAKCPYDPTDNSTAIWVEKGNPGDLPGLYSGTNAEFTKADTVIFRTDLYNLTTGRKEFTFKRTLKYDSKWLDKYRSVAR</sequence>
<name>A0ACB9SW63_HOLOL</name>
<protein>
    <submittedName>
        <fullName evidence="1">Semaphorin</fullName>
    </submittedName>
</protein>
<evidence type="ECO:0000313" key="1">
    <source>
        <dbReference type="EMBL" id="KAI4458803.1"/>
    </source>
</evidence>
<gene>
    <name evidence="1" type="ORF">MML48_7g00005462</name>
</gene>
<dbReference type="EMBL" id="CM043021">
    <property type="protein sequence ID" value="KAI4458803.1"/>
    <property type="molecule type" value="Genomic_DNA"/>
</dbReference>
<keyword evidence="2" id="KW-1185">Reference proteome</keyword>